<dbReference type="EMBL" id="DWYR01000012">
    <property type="protein sequence ID" value="HJA98872.1"/>
    <property type="molecule type" value="Genomic_DNA"/>
</dbReference>
<dbReference type="GO" id="GO:0005737">
    <property type="term" value="C:cytoplasm"/>
    <property type="evidence" value="ECO:0007669"/>
    <property type="project" value="InterPro"/>
</dbReference>
<dbReference type="Pfam" id="PF01180">
    <property type="entry name" value="DHO_dh"/>
    <property type="match status" value="1"/>
</dbReference>
<dbReference type="GO" id="GO:0006222">
    <property type="term" value="P:UMP biosynthetic process"/>
    <property type="evidence" value="ECO:0007669"/>
    <property type="project" value="InterPro"/>
</dbReference>
<dbReference type="InterPro" id="IPR013785">
    <property type="entry name" value="Aldolase_TIM"/>
</dbReference>
<comment type="caution">
    <text evidence="13">The sequence shown here is derived from an EMBL/GenBank/DDBJ whole genome shotgun (WGS) entry which is preliminary data.</text>
</comment>
<keyword evidence="4" id="KW-0288">FMN</keyword>
<evidence type="ECO:0000256" key="5">
    <source>
        <dbReference type="ARBA" id="ARBA00022975"/>
    </source>
</evidence>
<keyword evidence="6" id="KW-0560">Oxidoreductase</keyword>
<dbReference type="GO" id="GO:0004159">
    <property type="term" value="F:dihydropyrimidine dehydrogenase (NAD+) activity"/>
    <property type="evidence" value="ECO:0007669"/>
    <property type="project" value="UniProtKB-EC"/>
</dbReference>
<evidence type="ECO:0000256" key="1">
    <source>
        <dbReference type="ARBA" id="ARBA00001917"/>
    </source>
</evidence>
<evidence type="ECO:0000259" key="12">
    <source>
        <dbReference type="Pfam" id="PF01180"/>
    </source>
</evidence>
<reference evidence="13" key="2">
    <citation type="submission" date="2021-04" db="EMBL/GenBank/DDBJ databases">
        <authorList>
            <person name="Gilroy R."/>
        </authorList>
    </citation>
    <scope>NUCLEOTIDE SEQUENCE</scope>
    <source>
        <strain evidence="13">CHK169-11906</strain>
    </source>
</reference>
<dbReference type="InterPro" id="IPR005720">
    <property type="entry name" value="Dihydroorotate_DH_cat"/>
</dbReference>
<dbReference type="GO" id="GO:0006212">
    <property type="term" value="P:uracil catabolic process"/>
    <property type="evidence" value="ECO:0007669"/>
    <property type="project" value="TreeGrafter"/>
</dbReference>
<feature type="domain" description="Dihydroorotate dehydrogenase catalytic" evidence="12">
    <location>
        <begin position="6"/>
        <end position="279"/>
    </location>
</feature>
<evidence type="ECO:0000313" key="14">
    <source>
        <dbReference type="Proteomes" id="UP000824259"/>
    </source>
</evidence>
<dbReference type="EC" id="1.3.1.1" evidence="11"/>
<reference evidence="13" key="1">
    <citation type="journal article" date="2021" name="PeerJ">
        <title>Extensive microbial diversity within the chicken gut microbiome revealed by metagenomics and culture.</title>
        <authorList>
            <person name="Gilroy R."/>
            <person name="Ravi A."/>
            <person name="Getino M."/>
            <person name="Pursley I."/>
            <person name="Horton D.L."/>
            <person name="Alikhan N.F."/>
            <person name="Baker D."/>
            <person name="Gharbi K."/>
            <person name="Hall N."/>
            <person name="Watson M."/>
            <person name="Adriaenssens E.M."/>
            <person name="Foster-Nyarko E."/>
            <person name="Jarju S."/>
            <person name="Secka A."/>
            <person name="Antonio M."/>
            <person name="Oren A."/>
            <person name="Chaudhuri R.R."/>
            <person name="La Ragione R."/>
            <person name="Hildebrand F."/>
            <person name="Pallen M.J."/>
        </authorList>
    </citation>
    <scope>NUCLEOTIDE SEQUENCE</scope>
    <source>
        <strain evidence="13">CHK169-11906</strain>
    </source>
</reference>
<evidence type="ECO:0000256" key="10">
    <source>
        <dbReference type="ARBA" id="ARBA00049714"/>
    </source>
</evidence>
<sequence length="327" mass="35921">MRAKYLGFDLSSPIIVSSSPYTATLKNIEQCAASGAGAVVLKSIFEEQILHHATALGAVSESAYGDADVYLQRYLGDDYKSGFLQLVSDARAKTKIPIIASINCVADDGDWIEYASLMAQAGASALELNVFIQPTDIHASARDLEQSYARIVRRVAKAVKIPVSVKLPMRITNVFALSSTLLGQGARGVVFFNRFFEPDVDIERMTFVESSPYSEATELRNVLRMVAICSAVLPQLDLSVSTGVHDGEAAVKALLCGAEAVQVCTAIHQKGFGVIAEMNEFIDRWAERQGFSSLDEFRGRLNFKNDTSAMFQRVQYMKYFPSEAWNK</sequence>
<dbReference type="AlphaFoldDB" id="A0A9D2L432"/>
<dbReference type="GO" id="GO:0004152">
    <property type="term" value="F:dihydroorotate dehydrogenase activity"/>
    <property type="evidence" value="ECO:0007669"/>
    <property type="project" value="InterPro"/>
</dbReference>
<evidence type="ECO:0000256" key="8">
    <source>
        <dbReference type="ARBA" id="ARBA00048792"/>
    </source>
</evidence>
<dbReference type="PANTHER" id="PTHR43073">
    <property type="entry name" value="DIHYDROPYRIMIDINE DEHYDROGENASE [NADP(+)]"/>
    <property type="match status" value="1"/>
</dbReference>
<comment type="catalytic activity">
    <reaction evidence="8">
        <text>5,6-dihydrouracil + NAD(+) = uracil + NADH + H(+)</text>
        <dbReference type="Rhea" id="RHEA:20189"/>
        <dbReference type="ChEBI" id="CHEBI:15378"/>
        <dbReference type="ChEBI" id="CHEBI:15901"/>
        <dbReference type="ChEBI" id="CHEBI:17568"/>
        <dbReference type="ChEBI" id="CHEBI:57540"/>
        <dbReference type="ChEBI" id="CHEBI:57945"/>
        <dbReference type="EC" id="1.3.1.1"/>
    </reaction>
</comment>
<dbReference type="GO" id="GO:0006210">
    <property type="term" value="P:thymine catabolic process"/>
    <property type="evidence" value="ECO:0007669"/>
    <property type="project" value="TreeGrafter"/>
</dbReference>
<evidence type="ECO:0000313" key="13">
    <source>
        <dbReference type="EMBL" id="HJA98872.1"/>
    </source>
</evidence>
<gene>
    <name evidence="13" type="ORF">H9779_04655</name>
</gene>
<keyword evidence="5" id="KW-0665">Pyrimidine biosynthesis</keyword>
<organism evidence="13 14">
    <name type="scientific">Candidatus Alistipes avicola</name>
    <dbReference type="NCBI Taxonomy" id="2838432"/>
    <lineage>
        <taxon>Bacteria</taxon>
        <taxon>Pseudomonadati</taxon>
        <taxon>Bacteroidota</taxon>
        <taxon>Bacteroidia</taxon>
        <taxon>Bacteroidales</taxon>
        <taxon>Rikenellaceae</taxon>
        <taxon>Alistipes</taxon>
    </lineage>
</organism>
<dbReference type="GO" id="GO:0002058">
    <property type="term" value="F:uracil binding"/>
    <property type="evidence" value="ECO:0007669"/>
    <property type="project" value="TreeGrafter"/>
</dbReference>
<keyword evidence="3" id="KW-0285">Flavoprotein</keyword>
<dbReference type="PIRSF" id="PIRSF000164">
    <property type="entry name" value="DHO_oxidase"/>
    <property type="match status" value="1"/>
</dbReference>
<evidence type="ECO:0000256" key="9">
    <source>
        <dbReference type="ARBA" id="ARBA00049578"/>
    </source>
</evidence>
<evidence type="ECO:0000256" key="2">
    <source>
        <dbReference type="ARBA" id="ARBA00004725"/>
    </source>
</evidence>
<dbReference type="InterPro" id="IPR012135">
    <property type="entry name" value="Dihydroorotate_DH_1_2"/>
</dbReference>
<evidence type="ECO:0000256" key="6">
    <source>
        <dbReference type="ARBA" id="ARBA00023002"/>
    </source>
</evidence>
<comment type="pathway">
    <text evidence="2">Pyrimidine metabolism; UMP biosynthesis via de novo pathway.</text>
</comment>
<evidence type="ECO:0000256" key="3">
    <source>
        <dbReference type="ARBA" id="ARBA00022630"/>
    </source>
</evidence>
<protein>
    <recommendedName>
        <fullName evidence="11">dihydrouracil dehydrogenase (NAD(+))</fullName>
        <ecNumber evidence="11">1.3.1.1</ecNumber>
    </recommendedName>
</protein>
<dbReference type="SUPFAM" id="SSF51395">
    <property type="entry name" value="FMN-linked oxidoreductases"/>
    <property type="match status" value="1"/>
</dbReference>
<evidence type="ECO:0000256" key="7">
    <source>
        <dbReference type="ARBA" id="ARBA00047685"/>
    </source>
</evidence>
<comment type="function">
    <text evidence="9">Involved in pyrimidine base degradation. Catalyzes physiologically the reduction of uracil to 5,6-dihydrouracil (DHU) by using NADH as a specific cosubstrate. It also catalyzes the reverse reaction and the reduction of thymine to 5,6-dihydrothymine (DHT).</text>
</comment>
<comment type="subunit">
    <text evidence="10">Heterotetramer of 2 PreA and 2 PreT subunits.</text>
</comment>
<comment type="catalytic activity">
    <reaction evidence="7">
        <text>5,6-dihydrothymine + NAD(+) = thymine + NADH + H(+)</text>
        <dbReference type="Rhea" id="RHEA:28791"/>
        <dbReference type="ChEBI" id="CHEBI:15378"/>
        <dbReference type="ChEBI" id="CHEBI:17821"/>
        <dbReference type="ChEBI" id="CHEBI:27468"/>
        <dbReference type="ChEBI" id="CHEBI:57540"/>
        <dbReference type="ChEBI" id="CHEBI:57945"/>
        <dbReference type="EC" id="1.3.1.1"/>
    </reaction>
</comment>
<accession>A0A9D2L432</accession>
<proteinExistence type="predicted"/>
<comment type="cofactor">
    <cofactor evidence="1">
        <name>FMN</name>
        <dbReference type="ChEBI" id="CHEBI:58210"/>
    </cofactor>
</comment>
<dbReference type="Gene3D" id="3.20.20.70">
    <property type="entry name" value="Aldolase class I"/>
    <property type="match status" value="1"/>
</dbReference>
<evidence type="ECO:0000256" key="4">
    <source>
        <dbReference type="ARBA" id="ARBA00022643"/>
    </source>
</evidence>
<dbReference type="Proteomes" id="UP000824259">
    <property type="component" value="Unassembled WGS sequence"/>
</dbReference>
<dbReference type="GO" id="GO:0050661">
    <property type="term" value="F:NADP binding"/>
    <property type="evidence" value="ECO:0007669"/>
    <property type="project" value="TreeGrafter"/>
</dbReference>
<name>A0A9D2L432_9BACT</name>
<evidence type="ECO:0000256" key="11">
    <source>
        <dbReference type="ARBA" id="ARBA00049728"/>
    </source>
</evidence>
<dbReference type="PANTHER" id="PTHR43073:SF2">
    <property type="entry name" value="DIHYDROPYRIMIDINE DEHYDROGENASE [NADP(+)]"/>
    <property type="match status" value="1"/>
</dbReference>
<dbReference type="NCBIfam" id="NF005741">
    <property type="entry name" value="PRK07565.1"/>
    <property type="match status" value="1"/>
</dbReference>